<dbReference type="Proteomes" id="UP000244496">
    <property type="component" value="Chromosome"/>
</dbReference>
<dbReference type="EMBL" id="CP028918">
    <property type="protein sequence ID" value="AWB48954.1"/>
    <property type="molecule type" value="Genomic_DNA"/>
</dbReference>
<dbReference type="Pfam" id="PF00015">
    <property type="entry name" value="MCPsignal"/>
    <property type="match status" value="1"/>
</dbReference>
<sequence length="482" mass="50898">MSAVQVVHMQASLSPRKPPAEAGDPARDAIRDIAADTGTLVVDLANAAGHIEDINSSLTRQTLTMGEMIGQVAIIANGNGAVLAAVTEVTGATDSVRLTMREGQGQIASAINEVTGLTDSVAEFGTRSAGLTDALTQVRRVAADIYSIARMTNLLSLNASIEAARAGAAGRGFMIVAQEVKRLSARTAEATQEIDRTLDLLAGQIGSMSLLGSDAVDQAGKVRRETGSLTSVMARIESAIESVAREQDSILQTVAVSNSAIRNAEGGFNGFAQDLDATSESLRGARDRIASLIPAGERLVGACARLGVETVDSPYIRTVQSVAAEVAKAFEAEIAAGRVSAAALFDRTLTPVPNTDPQQFVAYATALTDRVLPPLIEPVLALSSDVVFCAAVDVNGYLPTHNRKFSHPPRPHDPVWNLANCRNRRVFDDRVGLAAGRHTQPFLLQAYRRDMGGGAFAMMKDVSAPIVVHGRHWGGLRLAYRA</sequence>
<dbReference type="GO" id="GO:0016020">
    <property type="term" value="C:membrane"/>
    <property type="evidence" value="ECO:0007669"/>
    <property type="project" value="InterPro"/>
</dbReference>
<reference evidence="4 5" key="1">
    <citation type="submission" date="2018-04" db="EMBL/GenBank/DDBJ databases">
        <title>Genome sequencing of Gemmobacter.</title>
        <authorList>
            <person name="Yi H."/>
            <person name="Baek M.-G."/>
        </authorList>
    </citation>
    <scope>NUCLEOTIDE SEQUENCE [LARGE SCALE GENOMIC DNA]</scope>
    <source>
        <strain evidence="4 5">HYN0069</strain>
    </source>
</reference>
<dbReference type="PROSITE" id="PS50111">
    <property type="entry name" value="CHEMOTAXIS_TRANSDUC_2"/>
    <property type="match status" value="1"/>
</dbReference>
<proteinExistence type="predicted"/>
<keyword evidence="1 2" id="KW-0807">Transducer</keyword>
<organism evidence="4 5">
    <name type="scientific">Paragemmobacter aquarius</name>
    <dbReference type="NCBI Taxonomy" id="2169400"/>
    <lineage>
        <taxon>Bacteria</taxon>
        <taxon>Pseudomonadati</taxon>
        <taxon>Pseudomonadota</taxon>
        <taxon>Alphaproteobacteria</taxon>
        <taxon>Rhodobacterales</taxon>
        <taxon>Paracoccaceae</taxon>
        <taxon>Paragemmobacter</taxon>
    </lineage>
</organism>
<evidence type="ECO:0000259" key="3">
    <source>
        <dbReference type="PROSITE" id="PS50111"/>
    </source>
</evidence>
<evidence type="ECO:0000313" key="5">
    <source>
        <dbReference type="Proteomes" id="UP000244496"/>
    </source>
</evidence>
<dbReference type="SUPFAM" id="SSF58104">
    <property type="entry name" value="Methyl-accepting chemotaxis protein (MCP) signaling domain"/>
    <property type="match status" value="1"/>
</dbReference>
<evidence type="ECO:0000313" key="4">
    <source>
        <dbReference type="EMBL" id="AWB48954.1"/>
    </source>
</evidence>
<dbReference type="RefSeq" id="WP_108435772.1">
    <property type="nucleotide sequence ID" value="NZ_CP028918.1"/>
</dbReference>
<dbReference type="OrthoDB" id="2489132at2"/>
<protein>
    <submittedName>
        <fullName evidence="4">Chemotaxis protein</fullName>
    </submittedName>
</protein>
<evidence type="ECO:0000256" key="2">
    <source>
        <dbReference type="PROSITE-ProRule" id="PRU00284"/>
    </source>
</evidence>
<name>A0A2S0UMA3_9RHOB</name>
<evidence type="ECO:0000256" key="1">
    <source>
        <dbReference type="ARBA" id="ARBA00023224"/>
    </source>
</evidence>
<keyword evidence="5" id="KW-1185">Reference proteome</keyword>
<dbReference type="KEGG" id="geh:HYN69_10995"/>
<dbReference type="PANTHER" id="PTHR32089:SF112">
    <property type="entry name" value="LYSOZYME-LIKE PROTEIN-RELATED"/>
    <property type="match status" value="1"/>
</dbReference>
<accession>A0A2S0UMA3</accession>
<dbReference type="Gene3D" id="1.10.287.950">
    <property type="entry name" value="Methyl-accepting chemotaxis protein"/>
    <property type="match status" value="1"/>
</dbReference>
<gene>
    <name evidence="4" type="ORF">HYN69_10995</name>
</gene>
<dbReference type="GO" id="GO:0007165">
    <property type="term" value="P:signal transduction"/>
    <property type="evidence" value="ECO:0007669"/>
    <property type="project" value="UniProtKB-KW"/>
</dbReference>
<feature type="domain" description="Methyl-accepting transducer" evidence="3">
    <location>
        <begin position="36"/>
        <end position="272"/>
    </location>
</feature>
<dbReference type="SMART" id="SM00283">
    <property type="entry name" value="MA"/>
    <property type="match status" value="1"/>
</dbReference>
<dbReference type="AlphaFoldDB" id="A0A2S0UMA3"/>
<dbReference type="PANTHER" id="PTHR32089">
    <property type="entry name" value="METHYL-ACCEPTING CHEMOTAXIS PROTEIN MCPB"/>
    <property type="match status" value="1"/>
</dbReference>
<dbReference type="InterPro" id="IPR004089">
    <property type="entry name" value="MCPsignal_dom"/>
</dbReference>